<evidence type="ECO:0000256" key="1">
    <source>
        <dbReference type="ARBA" id="ARBA00022490"/>
    </source>
</evidence>
<keyword evidence="5 6" id="KW-0676">Redox-active center</keyword>
<comment type="subcellular location">
    <subcellularLocation>
        <location evidence="6">Cytoplasm</location>
    </subcellularLocation>
</comment>
<keyword evidence="4 6" id="KW-0143">Chaperone</keyword>
<dbReference type="Proteomes" id="UP000239720">
    <property type="component" value="Unassembled WGS sequence"/>
</dbReference>
<dbReference type="InterPro" id="IPR000397">
    <property type="entry name" value="Heat_shock_Hsp33"/>
</dbReference>
<sequence>MKDYLVRATAEEGKVRTVAAVTTNLVKHAQKIHGLSPLASVALGRTLTAGVLMSVFLKSPKNTQTIQIKGDGPLGGIVVVSDSEANVRGYVHNPLVYLPLNSEGKFDVAGAIGKGYLNVIKDLGLKEPYVGYVDLISGEIAEDIAYYYAYSEQIPTIVALGVLTSADKIIETAGGFIIQLMPDAGEETINFLEEKIKNLSSVTGLLKDGKTPEDILDMIFSERNLKIGEKAPCNYKCNCSRERMYRNIISLGKEEIKNILKEQSEIEAQCHFCDMKYQFQESDLREIIGEES</sequence>
<dbReference type="PANTHER" id="PTHR30111:SF1">
    <property type="entry name" value="33 KDA CHAPERONIN"/>
    <property type="match status" value="1"/>
</dbReference>
<reference evidence="8 10" key="2">
    <citation type="journal article" date="2018" name="Syst. Appl. Microbiol.">
        <title>Characterization and high-quality draft genome sequence of Herbivorax saccincola A7, an anaerobic, alkaliphilic, thermophilic, cellulolytic, and xylanolytic bacterium.</title>
        <authorList>
            <person name="Aikawa S."/>
            <person name="Baramee S."/>
            <person name="Sermsathanaswadi J."/>
            <person name="Thianheng P."/>
            <person name="Tachaapaikoon C."/>
            <person name="Shikata A."/>
            <person name="Waeonukul R."/>
            <person name="Pason P."/>
            <person name="Ratanakhanokchai K."/>
            <person name="Kosugi A."/>
        </authorList>
    </citation>
    <scope>NUCLEOTIDE SEQUENCE [LARGE SCALE GENOMIC DNA]</scope>
    <source>
        <strain evidence="8 10">A7</strain>
    </source>
</reference>
<dbReference type="SUPFAM" id="SSF118352">
    <property type="entry name" value="HSP33 redox switch-like"/>
    <property type="match status" value="1"/>
</dbReference>
<dbReference type="GO" id="GO:0051082">
    <property type="term" value="F:unfolded protein binding"/>
    <property type="evidence" value="ECO:0007669"/>
    <property type="project" value="UniProtKB-UniRule"/>
</dbReference>
<keyword evidence="1 6" id="KW-0963">Cytoplasm</keyword>
<dbReference type="Gene3D" id="3.55.30.10">
    <property type="entry name" value="Hsp33 domain"/>
    <property type="match status" value="1"/>
</dbReference>
<evidence type="ECO:0000313" key="10">
    <source>
        <dbReference type="Proteomes" id="UP000239720"/>
    </source>
</evidence>
<keyword evidence="2 6" id="KW-0862">Zinc</keyword>
<dbReference type="OrthoDB" id="9776534at2"/>
<dbReference type="GO" id="GO:0042026">
    <property type="term" value="P:protein refolding"/>
    <property type="evidence" value="ECO:0007669"/>
    <property type="project" value="TreeGrafter"/>
</dbReference>
<evidence type="ECO:0000256" key="4">
    <source>
        <dbReference type="ARBA" id="ARBA00023186"/>
    </source>
</evidence>
<reference evidence="7 9" key="1">
    <citation type="submission" date="2017-12" db="EMBL/GenBank/DDBJ databases">
        <title>Complete genome sequence of Herbivorax saccincola GGR1, a novel Cellulosome-producing hydrolytic bacterium in a thermophilic biogas plant, established by Illumina and Nanopore MinION sequencing.</title>
        <authorList>
            <person name="Pechtl A."/>
            <person name="Ruckert C."/>
            <person name="Koeck D.E."/>
            <person name="Maus I."/>
            <person name="Winkler A."/>
            <person name="Kalinowski J."/>
            <person name="Puhler A."/>
            <person name="Schwarz W.W."/>
            <person name="Zverlov V.V."/>
            <person name="Schluter A."/>
            <person name="Liebl W."/>
        </authorList>
    </citation>
    <scope>NUCLEOTIDE SEQUENCE [LARGE SCALE GENOMIC DNA]</scope>
    <source>
        <strain evidence="7">GGR1</strain>
        <strain evidence="9">SR1</strain>
    </source>
</reference>
<evidence type="ECO:0000256" key="6">
    <source>
        <dbReference type="HAMAP-Rule" id="MF_00117"/>
    </source>
</evidence>
<evidence type="ECO:0000313" key="7">
    <source>
        <dbReference type="EMBL" id="AUG58760.1"/>
    </source>
</evidence>
<dbReference type="EMBL" id="NEMB01000003">
    <property type="protein sequence ID" value="PQQ66143.1"/>
    <property type="molecule type" value="Genomic_DNA"/>
</dbReference>
<dbReference type="KEGG" id="hsc:HVS_14535"/>
<dbReference type="Gene3D" id="3.90.1280.10">
    <property type="entry name" value="HSP33 redox switch-like"/>
    <property type="match status" value="1"/>
</dbReference>
<comment type="similarity">
    <text evidence="6">Belongs to the HSP33 family.</text>
</comment>
<proteinExistence type="inferred from homology"/>
<protein>
    <recommendedName>
        <fullName evidence="6">33 kDa chaperonin</fullName>
    </recommendedName>
    <alternativeName>
        <fullName evidence="6">Heat shock protein 33 homolog</fullName>
        <shortName evidence="6">HSP33</shortName>
    </alternativeName>
</protein>
<evidence type="ECO:0000313" key="9">
    <source>
        <dbReference type="Proteomes" id="UP000233534"/>
    </source>
</evidence>
<dbReference type="InterPro" id="IPR016154">
    <property type="entry name" value="Heat_shock_Hsp33_C"/>
</dbReference>
<comment type="function">
    <text evidence="6">Redox regulated molecular chaperone. Protects both thermally unfolding and oxidatively damaged proteins from irreversible aggregation. Plays an important role in the bacterial defense system toward oxidative stress.</text>
</comment>
<feature type="disulfide bond" description="Redox-active" evidence="6">
    <location>
        <begin position="270"/>
        <end position="273"/>
    </location>
</feature>
<keyword evidence="3 6" id="KW-1015">Disulfide bond</keyword>
<dbReference type="NCBIfam" id="NF001033">
    <property type="entry name" value="PRK00114.1"/>
    <property type="match status" value="1"/>
</dbReference>
<dbReference type="CDD" id="cd00498">
    <property type="entry name" value="Hsp33"/>
    <property type="match status" value="1"/>
</dbReference>
<dbReference type="HAMAP" id="MF_00117">
    <property type="entry name" value="HslO"/>
    <property type="match status" value="1"/>
</dbReference>
<dbReference type="SUPFAM" id="SSF64397">
    <property type="entry name" value="Hsp33 domain"/>
    <property type="match status" value="1"/>
</dbReference>
<dbReference type="Pfam" id="PF01430">
    <property type="entry name" value="HSP33"/>
    <property type="match status" value="1"/>
</dbReference>
<dbReference type="PANTHER" id="PTHR30111">
    <property type="entry name" value="33 KDA CHAPERONIN"/>
    <property type="match status" value="1"/>
</dbReference>
<dbReference type="PIRSF" id="PIRSF005261">
    <property type="entry name" value="Heat_shock_Hsp33"/>
    <property type="match status" value="1"/>
</dbReference>
<organism evidence="7 9">
    <name type="scientific">Acetivibrio saccincola</name>
    <dbReference type="NCBI Taxonomy" id="1677857"/>
    <lineage>
        <taxon>Bacteria</taxon>
        <taxon>Bacillati</taxon>
        <taxon>Bacillota</taxon>
        <taxon>Clostridia</taxon>
        <taxon>Eubacteriales</taxon>
        <taxon>Oscillospiraceae</taxon>
        <taxon>Acetivibrio</taxon>
    </lineage>
</organism>
<feature type="disulfide bond" description="Redox-active" evidence="6">
    <location>
        <begin position="237"/>
        <end position="239"/>
    </location>
</feature>
<evidence type="ECO:0000256" key="2">
    <source>
        <dbReference type="ARBA" id="ARBA00022833"/>
    </source>
</evidence>
<dbReference type="GO" id="GO:0044183">
    <property type="term" value="F:protein folding chaperone"/>
    <property type="evidence" value="ECO:0007669"/>
    <property type="project" value="TreeGrafter"/>
</dbReference>
<dbReference type="InterPro" id="IPR016153">
    <property type="entry name" value="Heat_shock_Hsp33_N"/>
</dbReference>
<dbReference type="EMBL" id="CP025197">
    <property type="protein sequence ID" value="AUG58760.1"/>
    <property type="molecule type" value="Genomic_DNA"/>
</dbReference>
<comment type="PTM">
    <text evidence="6">Under oxidizing conditions two disulfide bonds are formed involving the reactive cysteines. Under reducing conditions zinc is bound to the reactive cysteines and the protein is inactive.</text>
</comment>
<name>A0A2K9ET88_9FIRM</name>
<evidence type="ECO:0000256" key="5">
    <source>
        <dbReference type="ARBA" id="ARBA00023284"/>
    </source>
</evidence>
<evidence type="ECO:0000313" key="8">
    <source>
        <dbReference type="EMBL" id="PQQ66143.1"/>
    </source>
</evidence>
<evidence type="ECO:0000256" key="3">
    <source>
        <dbReference type="ARBA" id="ARBA00023157"/>
    </source>
</evidence>
<dbReference type="Proteomes" id="UP000233534">
    <property type="component" value="Chromosome"/>
</dbReference>
<accession>A0A2K9ET88</accession>
<keyword evidence="9" id="KW-1185">Reference proteome</keyword>
<dbReference type="AlphaFoldDB" id="A0A2K9ET88"/>
<gene>
    <name evidence="6 7" type="primary">hslO</name>
    <name evidence="8" type="ORF">B9R14_04790</name>
    <name evidence="7" type="ORF">HVS_14535</name>
</gene>
<dbReference type="GO" id="GO:0005737">
    <property type="term" value="C:cytoplasm"/>
    <property type="evidence" value="ECO:0007669"/>
    <property type="project" value="UniProtKB-SubCell"/>
</dbReference>
<dbReference type="RefSeq" id="WP_101303409.1">
    <property type="nucleotide sequence ID" value="NZ_CP025197.1"/>
</dbReference>